<evidence type="ECO:0000256" key="7">
    <source>
        <dbReference type="PROSITE-ProRule" id="PRU00221"/>
    </source>
</evidence>
<keyword evidence="4 6" id="KW-0677">Repeat</keyword>
<evidence type="ECO:0000256" key="5">
    <source>
        <dbReference type="ARBA" id="ARBA00023242"/>
    </source>
</evidence>
<dbReference type="AlphaFoldDB" id="A0A8K0VYJ4"/>
<sequence length="500" mass="54198">MNSPYQCLVSHRNVNDSSKWTLFGASGSQLVAQTSTGALSVWSQKNEQTIEHEGDETQEPPGKRIKLSPSQDQTSNFSSLILSSNGQYLVGVTGEDKCIRVFKVSAEGVLHQLSERCMTRRPSSITLTSDESTILCADKFGDVYALPLFPSADDEQAETSVANDKPEEKDFKPSATVLTVHSGRNRRTLEEQLKQKAKGPLKTKEVMTFRHDLLLGHVSMLTDLAHAQVEGRSYILTADRDEHIRISRGVPQAHIIEGYCMGHEEFVSRLCLTPSGLLISGGGDSSLFVWEWTSQRLIEKLPLRDTASEYFNAHIDADASQLDGQEFKVAVSGIYSVPGDDSETTKILVACEGLPALFSFDVGAAATRGASIPLRGNALAVAFVPNSQGSCTAVVSIDNIHKPGSTTELGSDGVSSRGFAFFIEANAVLQDAPRLQYLSQLDNGSWQEDSSLTQVLAGFAEQGNALDVEAGNGGAAPERKTLRDILYSVEKLRKRPGAED</sequence>
<dbReference type="Gene3D" id="2.130.10.10">
    <property type="entry name" value="YVTN repeat-like/Quinoprotein amine dehydrogenase"/>
    <property type="match status" value="1"/>
</dbReference>
<evidence type="ECO:0000313" key="10">
    <source>
        <dbReference type="Proteomes" id="UP000813461"/>
    </source>
</evidence>
<evidence type="ECO:0000313" key="9">
    <source>
        <dbReference type="EMBL" id="KAH7087221.1"/>
    </source>
</evidence>
<evidence type="ECO:0000256" key="6">
    <source>
        <dbReference type="HAMAP-Rule" id="MF_03056"/>
    </source>
</evidence>
<dbReference type="Pfam" id="PF00400">
    <property type="entry name" value="WD40"/>
    <property type="match status" value="1"/>
</dbReference>
<evidence type="ECO:0000256" key="2">
    <source>
        <dbReference type="ARBA" id="ARBA00022574"/>
    </source>
</evidence>
<comment type="subcellular location">
    <subcellularLocation>
        <location evidence="1 6">Nucleus</location>
    </subcellularLocation>
</comment>
<proteinExistence type="inferred from homology"/>
<comment type="function">
    <text evidence="6">Required for the formation of N(7)-methylguanine at position 46 (m7G46) in tRNA. In the complex, it is required to stabilize and induce conformational changes of the catalytic subunit.</text>
</comment>
<dbReference type="GO" id="GO:0005829">
    <property type="term" value="C:cytosol"/>
    <property type="evidence" value="ECO:0007669"/>
    <property type="project" value="TreeGrafter"/>
</dbReference>
<accession>A0A8K0VYJ4</accession>
<reference evidence="9" key="1">
    <citation type="journal article" date="2021" name="Nat. Commun.">
        <title>Genetic determinants of endophytism in the Arabidopsis root mycobiome.</title>
        <authorList>
            <person name="Mesny F."/>
            <person name="Miyauchi S."/>
            <person name="Thiergart T."/>
            <person name="Pickel B."/>
            <person name="Atanasova L."/>
            <person name="Karlsson M."/>
            <person name="Huettel B."/>
            <person name="Barry K.W."/>
            <person name="Haridas S."/>
            <person name="Chen C."/>
            <person name="Bauer D."/>
            <person name="Andreopoulos W."/>
            <person name="Pangilinan J."/>
            <person name="LaButti K."/>
            <person name="Riley R."/>
            <person name="Lipzen A."/>
            <person name="Clum A."/>
            <person name="Drula E."/>
            <person name="Henrissat B."/>
            <person name="Kohler A."/>
            <person name="Grigoriev I.V."/>
            <person name="Martin F.M."/>
            <person name="Hacquard S."/>
        </authorList>
    </citation>
    <scope>NUCLEOTIDE SEQUENCE</scope>
    <source>
        <strain evidence="9">MPI-SDFR-AT-0120</strain>
    </source>
</reference>
<dbReference type="SUPFAM" id="SSF50978">
    <property type="entry name" value="WD40 repeat-like"/>
    <property type="match status" value="1"/>
</dbReference>
<dbReference type="GO" id="GO:0043527">
    <property type="term" value="C:tRNA methyltransferase complex"/>
    <property type="evidence" value="ECO:0007669"/>
    <property type="project" value="TreeGrafter"/>
</dbReference>
<dbReference type="GO" id="GO:0005634">
    <property type="term" value="C:nucleus"/>
    <property type="evidence" value="ECO:0007669"/>
    <property type="project" value="UniProtKB-SubCell"/>
</dbReference>
<dbReference type="InterPro" id="IPR028884">
    <property type="entry name" value="Trm82"/>
</dbReference>
<keyword evidence="10" id="KW-1185">Reference proteome</keyword>
<keyword evidence="3 6" id="KW-0819">tRNA processing</keyword>
<feature type="region of interest" description="Disordered" evidence="8">
    <location>
        <begin position="48"/>
        <end position="71"/>
    </location>
</feature>
<dbReference type="OrthoDB" id="339900at2759"/>
<dbReference type="InterPro" id="IPR015943">
    <property type="entry name" value="WD40/YVTN_repeat-like_dom_sf"/>
</dbReference>
<comment type="caution">
    <text evidence="9">The sequence shown here is derived from an EMBL/GenBank/DDBJ whole genome shotgun (WGS) entry which is preliminary data.</text>
</comment>
<evidence type="ECO:0000256" key="3">
    <source>
        <dbReference type="ARBA" id="ARBA00022694"/>
    </source>
</evidence>
<dbReference type="EMBL" id="JAGMVJ010000010">
    <property type="protein sequence ID" value="KAH7087221.1"/>
    <property type="molecule type" value="Genomic_DNA"/>
</dbReference>
<dbReference type="HAMAP" id="MF_03056">
    <property type="entry name" value="TRM82"/>
    <property type="match status" value="1"/>
</dbReference>
<dbReference type="InterPro" id="IPR001680">
    <property type="entry name" value="WD40_rpt"/>
</dbReference>
<keyword evidence="2 6" id="KW-0853">WD repeat</keyword>
<comment type="similarity">
    <text evidence="6">Belongs to the WD repeat TRM82 family.</text>
</comment>
<dbReference type="GO" id="GO:0106004">
    <property type="term" value="P:tRNA (guanine-N7)-methylation"/>
    <property type="evidence" value="ECO:0007669"/>
    <property type="project" value="UniProtKB-UniRule"/>
</dbReference>
<evidence type="ECO:0000256" key="8">
    <source>
        <dbReference type="SAM" id="MobiDB-lite"/>
    </source>
</evidence>
<name>A0A8K0VYJ4_9PLEO</name>
<evidence type="ECO:0000256" key="1">
    <source>
        <dbReference type="ARBA" id="ARBA00004123"/>
    </source>
</evidence>
<protein>
    <submittedName>
        <fullName evidence="9">Guanine-N(7)--methyltransferase subunit TRM82</fullName>
    </submittedName>
</protein>
<dbReference type="PROSITE" id="PS50082">
    <property type="entry name" value="WD_REPEATS_2"/>
    <property type="match status" value="1"/>
</dbReference>
<feature type="repeat" description="WD" evidence="7">
    <location>
        <begin position="260"/>
        <end position="300"/>
    </location>
</feature>
<dbReference type="SMART" id="SM00320">
    <property type="entry name" value="WD40"/>
    <property type="match status" value="3"/>
</dbReference>
<dbReference type="PANTHER" id="PTHR16288">
    <property type="entry name" value="WD40 REPEAT PROTEIN 4"/>
    <property type="match status" value="1"/>
</dbReference>
<dbReference type="PANTHER" id="PTHR16288:SF0">
    <property type="entry name" value="TRNA (GUANINE-N(7)-)-METHYLTRANSFERASE NON-CATALYTIC SUBUNIT WDR4"/>
    <property type="match status" value="1"/>
</dbReference>
<gene>
    <name evidence="9" type="ORF">FB567DRAFT_549622</name>
</gene>
<organism evidence="9 10">
    <name type="scientific">Paraphoma chrysanthemicola</name>
    <dbReference type="NCBI Taxonomy" id="798071"/>
    <lineage>
        <taxon>Eukaryota</taxon>
        <taxon>Fungi</taxon>
        <taxon>Dikarya</taxon>
        <taxon>Ascomycota</taxon>
        <taxon>Pezizomycotina</taxon>
        <taxon>Dothideomycetes</taxon>
        <taxon>Pleosporomycetidae</taxon>
        <taxon>Pleosporales</taxon>
        <taxon>Pleosporineae</taxon>
        <taxon>Phaeosphaeriaceae</taxon>
        <taxon>Paraphoma</taxon>
    </lineage>
</organism>
<keyword evidence="5 6" id="KW-0539">Nucleus</keyword>
<comment type="pathway">
    <text evidence="6">tRNA modification; N(7)-methylguanine-tRNA biosynthesis.</text>
</comment>
<dbReference type="InterPro" id="IPR036322">
    <property type="entry name" value="WD40_repeat_dom_sf"/>
</dbReference>
<dbReference type="UniPathway" id="UPA00989"/>
<dbReference type="Proteomes" id="UP000813461">
    <property type="component" value="Unassembled WGS sequence"/>
</dbReference>
<evidence type="ECO:0000256" key="4">
    <source>
        <dbReference type="ARBA" id="ARBA00022737"/>
    </source>
</evidence>